<name>A0A0F9ZFM3_9MICR</name>
<dbReference type="RefSeq" id="XP_024331941.1">
    <property type="nucleotide sequence ID" value="XM_024475848.1"/>
</dbReference>
<protein>
    <submittedName>
        <fullName evidence="1">Uncharacterized protein</fullName>
    </submittedName>
</protein>
<dbReference type="EMBL" id="JPQZ01000005">
    <property type="protein sequence ID" value="KKO76199.1"/>
    <property type="molecule type" value="Genomic_DNA"/>
</dbReference>
<evidence type="ECO:0000313" key="1">
    <source>
        <dbReference type="EMBL" id="KKO76199.1"/>
    </source>
</evidence>
<dbReference type="VEuPathDB" id="MicrosporidiaDB:G9O61_00g003300"/>
<accession>A0A0F9ZFM3</accession>
<sequence length="244" mass="29303">MMNLIYLFSTIYGLLLRVEYTKELTKQSKTFKIDSLVGLGDEKMKELINFVTEGKRTKSFETNLHFLNTDTIFNFKSFLYNADEVKKVKISATIDNKVVKDKYFPMLKMLLRINLIVNKDWKVFDQLDQKIEKFKNLENCKYYCSCKFSTKDLENCVDFRIILKFLEQSTNKSLFYLTKQFIIFYGEEYDLAFNKELEEFIELEEEKIFECHDNIILLLENIDFNNYDKLIFTKEEIKFLELIN</sequence>
<dbReference type="VEuPathDB" id="MicrosporidiaDB:AAJ76_50003005"/>
<organism evidence="1 2">
    <name type="scientific">Vairimorpha ceranae</name>
    <dbReference type="NCBI Taxonomy" id="40302"/>
    <lineage>
        <taxon>Eukaryota</taxon>
        <taxon>Fungi</taxon>
        <taxon>Fungi incertae sedis</taxon>
        <taxon>Microsporidia</taxon>
        <taxon>Nosematidae</taxon>
        <taxon>Vairimorpha</taxon>
    </lineage>
</organism>
<reference evidence="1 2" key="1">
    <citation type="journal article" date="2015" name="Environ. Microbiol.">
        <title>Genome analyses suggest the presence of polyploidy and recent human-driven expansions in eight global populations of the honeybee pathogen Nosema ceranae.</title>
        <authorList>
            <person name="Pelin A."/>
            <person name="Selman M."/>
            <person name="Aris-Brosou S."/>
            <person name="Farinelli L."/>
            <person name="Corradi N."/>
        </authorList>
    </citation>
    <scope>NUCLEOTIDE SEQUENCE [LARGE SCALE GENOMIC DNA]</scope>
    <source>
        <strain evidence="1 2">PA08 1199</strain>
    </source>
</reference>
<dbReference type="AlphaFoldDB" id="A0A0F9ZFM3"/>
<dbReference type="Proteomes" id="UP000034350">
    <property type="component" value="Unassembled WGS sequence"/>
</dbReference>
<comment type="caution">
    <text evidence="1">The sequence shown here is derived from an EMBL/GenBank/DDBJ whole genome shotgun (WGS) entry which is preliminary data.</text>
</comment>
<dbReference type="GeneID" id="36320795"/>
<dbReference type="VEuPathDB" id="MicrosporidiaDB:NCER_102097"/>
<evidence type="ECO:0000313" key="2">
    <source>
        <dbReference type="Proteomes" id="UP000034350"/>
    </source>
</evidence>
<keyword evidence="2" id="KW-1185">Reference proteome</keyword>
<proteinExistence type="predicted"/>
<gene>
    <name evidence="1" type="ORF">AAJ76_50003005</name>
</gene>